<reference evidence="9 10" key="1">
    <citation type="submission" date="2020-02" db="EMBL/GenBank/DDBJ databases">
        <authorList>
            <person name="Ma Q."/>
            <person name="Huang Y."/>
            <person name="Song X."/>
            <person name="Pei D."/>
        </authorList>
    </citation>
    <scope>NUCLEOTIDE SEQUENCE [LARGE SCALE GENOMIC DNA]</scope>
    <source>
        <strain evidence="9">Sxm20200214</strain>
        <tissue evidence="9">Leaf</tissue>
    </source>
</reference>
<feature type="region of interest" description="Disordered" evidence="7">
    <location>
        <begin position="167"/>
        <end position="194"/>
    </location>
</feature>
<evidence type="ECO:0000256" key="5">
    <source>
        <dbReference type="ARBA" id="ARBA00023242"/>
    </source>
</evidence>
<dbReference type="GO" id="GO:0005634">
    <property type="term" value="C:nucleus"/>
    <property type="evidence" value="ECO:0007669"/>
    <property type="project" value="UniProtKB-SubCell"/>
</dbReference>
<dbReference type="InterPro" id="IPR044759">
    <property type="entry name" value="bZIP_RF2"/>
</dbReference>
<evidence type="ECO:0000313" key="9">
    <source>
        <dbReference type="EMBL" id="KAG2298501.1"/>
    </source>
</evidence>
<dbReference type="CDD" id="cd14703">
    <property type="entry name" value="bZIP_plant_RF2"/>
    <property type="match status" value="1"/>
</dbReference>
<keyword evidence="10" id="KW-1185">Reference proteome</keyword>
<dbReference type="Proteomes" id="UP000886595">
    <property type="component" value="Unassembled WGS sequence"/>
</dbReference>
<sequence length="360" mass="40791">MNRQAETAPLQTGFVLSTQFPCPPRRSSLPPRPPKVPTTRRQQIESQNFNPGPRLFDQSPVFGSLTPMSPAPFRGFQSAPVAYHNAGGRPPLPFTTSVSSLSLGEAHGRGYSYNNSAGLHSIEMPVGVNYSKDEGPGEPASFMDEYVTSYMELDKIFDFSDDVERISNGSSEDNRRNPTYNLGVKKPSRRTRRRKSVLHCNNNLNINGIEPGLFTPSQMNEIACSEKLIKQAVTNPKSVKRILKNRETARRTHERTEQHILALEKKIQTLEKEAATLTAHIRSVRITKLGLEEENKQIRIRLQEMEEQSKHANALTECYNGELNLLKQKGRREVIPIMETTVDDYMLELLNHLDEEMEYK</sequence>
<dbReference type="AlphaFoldDB" id="A0A8X7V2A5"/>
<proteinExistence type="predicted"/>
<evidence type="ECO:0000256" key="1">
    <source>
        <dbReference type="ARBA" id="ARBA00004123"/>
    </source>
</evidence>
<comment type="caution">
    <text evidence="9">The sequence shown here is derived from an EMBL/GenBank/DDBJ whole genome shotgun (WGS) entry which is preliminary data.</text>
</comment>
<dbReference type="GO" id="GO:0003677">
    <property type="term" value="F:DNA binding"/>
    <property type="evidence" value="ECO:0007669"/>
    <property type="project" value="UniProtKB-KW"/>
</dbReference>
<dbReference type="PANTHER" id="PTHR13690:SF141">
    <property type="entry name" value="BZIP DOMAIN-CONTAINING PROTEIN"/>
    <property type="match status" value="1"/>
</dbReference>
<dbReference type="SUPFAM" id="SSF57959">
    <property type="entry name" value="Leucine zipper domain"/>
    <property type="match status" value="1"/>
</dbReference>
<protein>
    <recommendedName>
        <fullName evidence="8">BZIP domain-containing protein</fullName>
    </recommendedName>
</protein>
<keyword evidence="3" id="KW-0238">DNA-binding</keyword>
<keyword evidence="4" id="KW-0804">Transcription</keyword>
<dbReference type="GO" id="GO:0003700">
    <property type="term" value="F:DNA-binding transcription factor activity"/>
    <property type="evidence" value="ECO:0007669"/>
    <property type="project" value="InterPro"/>
</dbReference>
<evidence type="ECO:0000256" key="6">
    <source>
        <dbReference type="SAM" id="Coils"/>
    </source>
</evidence>
<evidence type="ECO:0000256" key="2">
    <source>
        <dbReference type="ARBA" id="ARBA00023015"/>
    </source>
</evidence>
<evidence type="ECO:0000313" key="10">
    <source>
        <dbReference type="Proteomes" id="UP000886595"/>
    </source>
</evidence>
<dbReference type="Gene3D" id="1.20.5.170">
    <property type="match status" value="1"/>
</dbReference>
<comment type="subcellular location">
    <subcellularLocation>
        <location evidence="1">Nucleus</location>
    </subcellularLocation>
</comment>
<evidence type="ECO:0000256" key="3">
    <source>
        <dbReference type="ARBA" id="ARBA00023125"/>
    </source>
</evidence>
<feature type="domain" description="BZIP" evidence="8">
    <location>
        <begin position="235"/>
        <end position="285"/>
    </location>
</feature>
<feature type="coiled-coil region" evidence="6">
    <location>
        <begin position="246"/>
        <end position="315"/>
    </location>
</feature>
<keyword evidence="6" id="KW-0175">Coiled coil</keyword>
<accession>A0A8X7V2A5</accession>
<evidence type="ECO:0000259" key="8">
    <source>
        <dbReference type="PROSITE" id="PS50217"/>
    </source>
</evidence>
<gene>
    <name evidence="9" type="ORF">Bca52824_034973</name>
</gene>
<dbReference type="SMART" id="SM00338">
    <property type="entry name" value="BRLZ"/>
    <property type="match status" value="1"/>
</dbReference>
<dbReference type="OrthoDB" id="1088468at2759"/>
<dbReference type="EMBL" id="JAAMPC010000008">
    <property type="protein sequence ID" value="KAG2298501.1"/>
    <property type="molecule type" value="Genomic_DNA"/>
</dbReference>
<keyword evidence="5" id="KW-0539">Nucleus</keyword>
<name>A0A8X7V2A5_BRACI</name>
<dbReference type="InterPro" id="IPR004827">
    <property type="entry name" value="bZIP"/>
</dbReference>
<evidence type="ECO:0000256" key="4">
    <source>
        <dbReference type="ARBA" id="ARBA00023163"/>
    </source>
</evidence>
<dbReference type="Pfam" id="PF07716">
    <property type="entry name" value="bZIP_2"/>
    <property type="match status" value="1"/>
</dbReference>
<dbReference type="PROSITE" id="PS50217">
    <property type="entry name" value="BZIP"/>
    <property type="match status" value="1"/>
</dbReference>
<organism evidence="9 10">
    <name type="scientific">Brassica carinata</name>
    <name type="common">Ethiopian mustard</name>
    <name type="synonym">Abyssinian cabbage</name>
    <dbReference type="NCBI Taxonomy" id="52824"/>
    <lineage>
        <taxon>Eukaryota</taxon>
        <taxon>Viridiplantae</taxon>
        <taxon>Streptophyta</taxon>
        <taxon>Embryophyta</taxon>
        <taxon>Tracheophyta</taxon>
        <taxon>Spermatophyta</taxon>
        <taxon>Magnoliopsida</taxon>
        <taxon>eudicotyledons</taxon>
        <taxon>Gunneridae</taxon>
        <taxon>Pentapetalae</taxon>
        <taxon>rosids</taxon>
        <taxon>malvids</taxon>
        <taxon>Brassicales</taxon>
        <taxon>Brassicaceae</taxon>
        <taxon>Brassiceae</taxon>
        <taxon>Brassica</taxon>
    </lineage>
</organism>
<dbReference type="PANTHER" id="PTHR13690">
    <property type="entry name" value="TRANSCRIPTION FACTOR POSF21-RELATED"/>
    <property type="match status" value="1"/>
</dbReference>
<evidence type="ECO:0000256" key="7">
    <source>
        <dbReference type="SAM" id="MobiDB-lite"/>
    </source>
</evidence>
<keyword evidence="2" id="KW-0805">Transcription regulation</keyword>
<dbReference type="InterPro" id="IPR046347">
    <property type="entry name" value="bZIP_sf"/>
</dbReference>
<feature type="region of interest" description="Disordered" evidence="7">
    <location>
        <begin position="1"/>
        <end position="56"/>
    </location>
</feature>